<evidence type="ECO:0000313" key="2">
    <source>
        <dbReference type="EMBL" id="GMT24862.1"/>
    </source>
</evidence>
<keyword evidence="3" id="KW-1185">Reference proteome</keyword>
<sequence>SLIRPSFSPLERMNPLSILMLLLLFCTTTQAFFVSHFNGAPRNEFKLGISPSGRSYREEPRLMPTFELEEVKPKRIRPCFYSPIQCLMRRRK</sequence>
<organism evidence="2 3">
    <name type="scientific">Pristionchus fissidentatus</name>
    <dbReference type="NCBI Taxonomy" id="1538716"/>
    <lineage>
        <taxon>Eukaryota</taxon>
        <taxon>Metazoa</taxon>
        <taxon>Ecdysozoa</taxon>
        <taxon>Nematoda</taxon>
        <taxon>Chromadorea</taxon>
        <taxon>Rhabditida</taxon>
        <taxon>Rhabditina</taxon>
        <taxon>Diplogasteromorpha</taxon>
        <taxon>Diplogasteroidea</taxon>
        <taxon>Neodiplogasteridae</taxon>
        <taxon>Pristionchus</taxon>
    </lineage>
</organism>
<feature type="signal peptide" evidence="1">
    <location>
        <begin position="1"/>
        <end position="31"/>
    </location>
</feature>
<name>A0AAV5VZ34_9BILA</name>
<evidence type="ECO:0000313" key="3">
    <source>
        <dbReference type="Proteomes" id="UP001432322"/>
    </source>
</evidence>
<reference evidence="2" key="1">
    <citation type="submission" date="2023-10" db="EMBL/GenBank/DDBJ databases">
        <title>Genome assembly of Pristionchus species.</title>
        <authorList>
            <person name="Yoshida K."/>
            <person name="Sommer R.J."/>
        </authorList>
    </citation>
    <scope>NUCLEOTIDE SEQUENCE</scope>
    <source>
        <strain evidence="2">RS5133</strain>
    </source>
</reference>
<dbReference type="Proteomes" id="UP001432322">
    <property type="component" value="Unassembled WGS sequence"/>
</dbReference>
<evidence type="ECO:0000256" key="1">
    <source>
        <dbReference type="SAM" id="SignalP"/>
    </source>
</evidence>
<protein>
    <submittedName>
        <fullName evidence="2">Uncharacterized protein</fullName>
    </submittedName>
</protein>
<feature type="chain" id="PRO_5043327521" evidence="1">
    <location>
        <begin position="32"/>
        <end position="92"/>
    </location>
</feature>
<dbReference type="EMBL" id="BTSY01000004">
    <property type="protein sequence ID" value="GMT24862.1"/>
    <property type="molecule type" value="Genomic_DNA"/>
</dbReference>
<comment type="caution">
    <text evidence="2">The sequence shown here is derived from an EMBL/GenBank/DDBJ whole genome shotgun (WGS) entry which is preliminary data.</text>
</comment>
<proteinExistence type="predicted"/>
<accession>A0AAV5VZ34</accession>
<keyword evidence="1" id="KW-0732">Signal</keyword>
<gene>
    <name evidence="2" type="ORF">PFISCL1PPCAC_16159</name>
</gene>
<feature type="non-terminal residue" evidence="2">
    <location>
        <position position="1"/>
    </location>
</feature>
<dbReference type="AlphaFoldDB" id="A0AAV5VZ34"/>